<protein>
    <submittedName>
        <fullName evidence="1">Uncharacterized protein</fullName>
    </submittedName>
</protein>
<organism evidence="1 2">
    <name type="scientific">Spirosoma oryzae</name>
    <dbReference type="NCBI Taxonomy" id="1469603"/>
    <lineage>
        <taxon>Bacteria</taxon>
        <taxon>Pseudomonadati</taxon>
        <taxon>Bacteroidota</taxon>
        <taxon>Cytophagia</taxon>
        <taxon>Cytophagales</taxon>
        <taxon>Cytophagaceae</taxon>
        <taxon>Spirosoma</taxon>
    </lineage>
</organism>
<dbReference type="Proteomes" id="UP000238375">
    <property type="component" value="Unassembled WGS sequence"/>
</dbReference>
<reference evidence="1 2" key="1">
    <citation type="submission" date="2018-03" db="EMBL/GenBank/DDBJ databases">
        <title>Genomic Encyclopedia of Archaeal and Bacterial Type Strains, Phase II (KMG-II): from individual species to whole genera.</title>
        <authorList>
            <person name="Goeker M."/>
        </authorList>
    </citation>
    <scope>NUCLEOTIDE SEQUENCE [LARGE SCALE GENOMIC DNA]</scope>
    <source>
        <strain evidence="1 2">DSM 28354</strain>
    </source>
</reference>
<keyword evidence="2" id="KW-1185">Reference proteome</keyword>
<proteinExistence type="predicted"/>
<comment type="caution">
    <text evidence="1">The sequence shown here is derived from an EMBL/GenBank/DDBJ whole genome shotgun (WGS) entry which is preliminary data.</text>
</comment>
<accession>A0A2T0SYF0</accession>
<dbReference type="AlphaFoldDB" id="A0A2T0SYF0"/>
<dbReference type="Pfam" id="PF23898">
    <property type="entry name" value="Crass_capsid"/>
    <property type="match status" value="1"/>
</dbReference>
<evidence type="ECO:0000313" key="1">
    <source>
        <dbReference type="EMBL" id="PRY38435.1"/>
    </source>
</evidence>
<dbReference type="RefSeq" id="WP_146141426.1">
    <property type="nucleotide sequence ID" value="NZ_PVTE01000009.1"/>
</dbReference>
<name>A0A2T0SYF0_9BACT</name>
<gene>
    <name evidence="1" type="ORF">CLV58_109162</name>
</gene>
<sequence length="576" mass="64640">MIQTGSPNNGMNRGVAIHTTKLELGTKHTEKNSLTQLMGPSEQYLGLLKLWNQYQIISTPLLSATELSNNVMYTNGLGASLSYSVPVKFALPFTTDDINEEAKPGLNREVFWLLLNTPNYTKGDLLTYDRENGKQVVVDFSVEENPAPYGGGAWLYGVKLTSDDPKDFVSRRFTAAGISWVKIGNVKSEWSRENSAITQDSDGTETLMFKTGNALQSVEHWMTGHADMLEYNVDSRGGGTNLAQTKSVMGQFADPHKAAVMYFFETLGDPNDPNNPDIQKNPIPNSGRWMPVIIMMLMKETARMQNDFYMYSQGGVVWDGRGTATRIGMGYYPQIKSSGNYHTYQKPEQIGPLLKEITGDLFFGRVDLPYDQRKVKFRMGMGALIETQKYFKREFGQDIAFTVWAQHKALDGMLTGTNLDLSYKGYRFTSFLFPEVGFVEIEHDPALDQIGTKETNGFRGRYSTKSYRVFVEDLTEGAFSNAMPPAANYDVREGFNNGANVVLVKPKNYDKVYSSYRVGTYCPDMLKTYVGAGANAHMRSDDDNKFSVQMQWAGEVWVKDPSRTILIELEDLLETA</sequence>
<dbReference type="InterPro" id="IPR056401">
    <property type="entry name" value="Crass_capsid"/>
</dbReference>
<dbReference type="EMBL" id="PVTE01000009">
    <property type="protein sequence ID" value="PRY38435.1"/>
    <property type="molecule type" value="Genomic_DNA"/>
</dbReference>
<evidence type="ECO:0000313" key="2">
    <source>
        <dbReference type="Proteomes" id="UP000238375"/>
    </source>
</evidence>